<dbReference type="RefSeq" id="WP_066198223.1">
    <property type="nucleotide sequence ID" value="NZ_JAFDQP010000004.1"/>
</dbReference>
<evidence type="ECO:0000256" key="1">
    <source>
        <dbReference type="SAM" id="MobiDB-lite"/>
    </source>
</evidence>
<evidence type="ECO:0000313" key="2">
    <source>
        <dbReference type="EMBL" id="PKG29313.1"/>
    </source>
</evidence>
<dbReference type="CDD" id="cd15482">
    <property type="entry name" value="Sialidase_non-viral"/>
    <property type="match status" value="1"/>
</dbReference>
<dbReference type="Gene3D" id="2.130.10.10">
    <property type="entry name" value="YVTN repeat-like/Quinoprotein amine dehydrogenase"/>
    <property type="match status" value="1"/>
</dbReference>
<reference evidence="2 3" key="1">
    <citation type="journal article" date="2010" name="Int. J. Syst. Evol. Microbiol.">
        <title>Bacillus horneckiae sp. nov., isolated from a spacecraft-assembly clean room.</title>
        <authorList>
            <person name="Vaishampayan P."/>
            <person name="Probst A."/>
            <person name="Krishnamurthi S."/>
            <person name="Ghosh S."/>
            <person name="Osman S."/>
            <person name="McDowall A."/>
            <person name="Ruckmani A."/>
            <person name="Mayilraj S."/>
            <person name="Venkateswaran K."/>
        </authorList>
    </citation>
    <scope>NUCLEOTIDE SEQUENCE [LARGE SCALE GENOMIC DNA]</scope>
    <source>
        <strain evidence="3">1PO1SC</strain>
    </source>
</reference>
<feature type="region of interest" description="Disordered" evidence="1">
    <location>
        <begin position="38"/>
        <end position="58"/>
    </location>
</feature>
<accession>A0A2N0ZII3</accession>
<gene>
    <name evidence="2" type="ORF">CWS20_08545</name>
</gene>
<comment type="caution">
    <text evidence="2">The sequence shown here is derived from an EMBL/GenBank/DDBJ whole genome shotgun (WGS) entry which is preliminary data.</text>
</comment>
<protein>
    <submittedName>
        <fullName evidence="2">Exo-alpha-sialidase</fullName>
    </submittedName>
</protein>
<evidence type="ECO:0000313" key="3">
    <source>
        <dbReference type="Proteomes" id="UP000233343"/>
    </source>
</evidence>
<organism evidence="2 3">
    <name type="scientific">Cytobacillus horneckiae</name>
    <dbReference type="NCBI Taxonomy" id="549687"/>
    <lineage>
        <taxon>Bacteria</taxon>
        <taxon>Bacillati</taxon>
        <taxon>Bacillota</taxon>
        <taxon>Bacilli</taxon>
        <taxon>Bacillales</taxon>
        <taxon>Bacillaceae</taxon>
        <taxon>Cytobacillus</taxon>
    </lineage>
</organism>
<dbReference type="InterPro" id="IPR015943">
    <property type="entry name" value="WD40/YVTN_repeat-like_dom_sf"/>
</dbReference>
<name>A0A2N0ZII3_9BACI</name>
<keyword evidence="3" id="KW-1185">Reference proteome</keyword>
<sequence>MKNFIIIVTSVIIMSLTIGTVYFQKSIKVKHPPLSHKIVEENGQSSPGKLEQPQPDPLQSINNETISYSLQNNELNITLNKGKDWVRVPLETDQLFDGEYNGNKQQLIDGSYILNENRLAFLYSEGPNWDSKKIVVTYSINQGKTWEHTVVTDSFPPIRFRKVDFLNNHFGYVIISGDRTMSQEFSTVFLTNDGGKSWTETNHSGNTRLISDGGFIDESLGFLSFGTINPEEPDLYLTKDGGQSWESAVFRIPDEYQHIFVSAEIPFKEGNHLAVLVNQGPNGDYDGGKVKGKFTSEDNGNTWDFVEEVKPNEAE</sequence>
<dbReference type="Proteomes" id="UP000233343">
    <property type="component" value="Unassembled WGS sequence"/>
</dbReference>
<proteinExistence type="predicted"/>
<dbReference type="EMBL" id="PISD01000016">
    <property type="protein sequence ID" value="PKG29313.1"/>
    <property type="molecule type" value="Genomic_DNA"/>
</dbReference>
<dbReference type="SUPFAM" id="SSF110296">
    <property type="entry name" value="Oligoxyloglucan reducing end-specific cellobiohydrolase"/>
    <property type="match status" value="1"/>
</dbReference>
<dbReference type="AlphaFoldDB" id="A0A2N0ZII3"/>